<evidence type="ECO:0000256" key="3">
    <source>
        <dbReference type="ARBA" id="ARBA00022525"/>
    </source>
</evidence>
<proteinExistence type="inferred from homology"/>
<evidence type="ECO:0008006" key="12">
    <source>
        <dbReference type="Google" id="ProtNLM"/>
    </source>
</evidence>
<sequence>MANSTVLRVSMLILIILSANVINLEAVSYRGLESMPKRIDSSSLLQKLSYDMSKRNVTAASPSRLSPGGPDPEHHLSQPSSAMP</sequence>
<evidence type="ECO:0000256" key="5">
    <source>
        <dbReference type="ARBA" id="ARBA00022782"/>
    </source>
</evidence>
<evidence type="ECO:0000256" key="2">
    <source>
        <dbReference type="ARBA" id="ARBA00005416"/>
    </source>
</evidence>
<dbReference type="Proteomes" id="UP001314170">
    <property type="component" value="Unassembled WGS sequence"/>
</dbReference>
<name>A0AAV1SJ37_9ROSI</name>
<evidence type="ECO:0000256" key="4">
    <source>
        <dbReference type="ARBA" id="ARBA00022729"/>
    </source>
</evidence>
<dbReference type="PANTHER" id="PTHR36016:SF10">
    <property type="entry name" value="CLAVATA3_ESR (CLE)-RELATED PROTEIN 6-LIKE"/>
    <property type="match status" value="1"/>
</dbReference>
<dbReference type="GO" id="GO:0005576">
    <property type="term" value="C:extracellular region"/>
    <property type="evidence" value="ECO:0007669"/>
    <property type="project" value="UniProtKB-SubCell"/>
</dbReference>
<feature type="transmembrane region" description="Helical" evidence="9">
    <location>
        <begin position="6"/>
        <end position="29"/>
    </location>
</feature>
<gene>
    <name evidence="10" type="ORF">DCAF_LOCUS23181</name>
</gene>
<keyword evidence="3" id="KW-0964">Secreted</keyword>
<evidence type="ECO:0000313" key="10">
    <source>
        <dbReference type="EMBL" id="CAK7350450.1"/>
    </source>
</evidence>
<evidence type="ECO:0000256" key="9">
    <source>
        <dbReference type="SAM" id="Phobius"/>
    </source>
</evidence>
<dbReference type="EMBL" id="CAWUPB010001184">
    <property type="protein sequence ID" value="CAK7350450.1"/>
    <property type="molecule type" value="Genomic_DNA"/>
</dbReference>
<keyword evidence="9" id="KW-1133">Transmembrane helix</keyword>
<evidence type="ECO:0000313" key="11">
    <source>
        <dbReference type="Proteomes" id="UP001314170"/>
    </source>
</evidence>
<comment type="caution">
    <text evidence="10">The sequence shown here is derived from an EMBL/GenBank/DDBJ whole genome shotgun (WGS) entry which is preliminary data.</text>
</comment>
<feature type="region of interest" description="Disordered" evidence="8">
    <location>
        <begin position="56"/>
        <end position="84"/>
    </location>
</feature>
<keyword evidence="7" id="KW-0379">Hydroxylation</keyword>
<keyword evidence="11" id="KW-1185">Reference proteome</keyword>
<evidence type="ECO:0000256" key="1">
    <source>
        <dbReference type="ARBA" id="ARBA00004239"/>
    </source>
</evidence>
<comment type="subcellular location">
    <subcellularLocation>
        <location evidence="1">Secreted</location>
        <location evidence="1">Extracellular space</location>
    </subcellularLocation>
</comment>
<accession>A0AAV1SJ37</accession>
<protein>
    <recommendedName>
        <fullName evidence="12">CLAVATA3/ESR (CLE)-related protein</fullName>
    </recommendedName>
</protein>
<keyword evidence="6" id="KW-0325">Glycoprotein</keyword>
<comment type="similarity">
    <text evidence="2">Belongs to the CLV3/ESR signal peptide family.</text>
</comment>
<keyword evidence="4" id="KW-0732">Signal</keyword>
<evidence type="ECO:0000256" key="6">
    <source>
        <dbReference type="ARBA" id="ARBA00023180"/>
    </source>
</evidence>
<evidence type="ECO:0000256" key="8">
    <source>
        <dbReference type="SAM" id="MobiDB-lite"/>
    </source>
</evidence>
<dbReference type="InterPro" id="IPR039617">
    <property type="entry name" value="CLAVATA3-CLE"/>
</dbReference>
<dbReference type="PANTHER" id="PTHR36016">
    <property type="entry name" value="CLAVATA3/ESR (CLE)-RELATED PROTEIN 7"/>
    <property type="match status" value="1"/>
</dbReference>
<keyword evidence="5" id="KW-0221">Differentiation</keyword>
<reference evidence="10 11" key="1">
    <citation type="submission" date="2024-01" db="EMBL/GenBank/DDBJ databases">
        <authorList>
            <person name="Waweru B."/>
        </authorList>
    </citation>
    <scope>NUCLEOTIDE SEQUENCE [LARGE SCALE GENOMIC DNA]</scope>
</reference>
<dbReference type="GO" id="GO:0030154">
    <property type="term" value="P:cell differentiation"/>
    <property type="evidence" value="ECO:0007669"/>
    <property type="project" value="UniProtKB-KW"/>
</dbReference>
<evidence type="ECO:0000256" key="7">
    <source>
        <dbReference type="ARBA" id="ARBA00023278"/>
    </source>
</evidence>
<keyword evidence="9" id="KW-0472">Membrane</keyword>
<dbReference type="AlphaFoldDB" id="A0AAV1SJ37"/>
<organism evidence="10 11">
    <name type="scientific">Dovyalis caffra</name>
    <dbReference type="NCBI Taxonomy" id="77055"/>
    <lineage>
        <taxon>Eukaryota</taxon>
        <taxon>Viridiplantae</taxon>
        <taxon>Streptophyta</taxon>
        <taxon>Embryophyta</taxon>
        <taxon>Tracheophyta</taxon>
        <taxon>Spermatophyta</taxon>
        <taxon>Magnoliopsida</taxon>
        <taxon>eudicotyledons</taxon>
        <taxon>Gunneridae</taxon>
        <taxon>Pentapetalae</taxon>
        <taxon>rosids</taxon>
        <taxon>fabids</taxon>
        <taxon>Malpighiales</taxon>
        <taxon>Salicaceae</taxon>
        <taxon>Flacourtieae</taxon>
        <taxon>Dovyalis</taxon>
    </lineage>
</organism>
<keyword evidence="9" id="KW-0812">Transmembrane</keyword>